<reference evidence="1 2" key="1">
    <citation type="submission" date="2022-08" db="EMBL/GenBank/DDBJ databases">
        <title>Genome Sequence of the sulphate-reducing bacterium, Pseudodesulfovibrio sp. SYK.</title>
        <authorList>
            <person name="Kondo R."/>
            <person name="Kataoka T."/>
        </authorList>
    </citation>
    <scope>NUCLEOTIDE SEQUENCE [LARGE SCALE GENOMIC DNA]</scope>
    <source>
        <strain evidence="1 2">SYK</strain>
    </source>
</reference>
<accession>A0ABN6S2U9</accession>
<dbReference type="EMBL" id="AP026709">
    <property type="protein sequence ID" value="BDQ36337.1"/>
    <property type="molecule type" value="Genomic_DNA"/>
</dbReference>
<gene>
    <name evidence="1" type="ORF">SYK_06970</name>
</gene>
<name>A0ABN6S2U9_9BACT</name>
<evidence type="ECO:0000313" key="1">
    <source>
        <dbReference type="EMBL" id="BDQ36337.1"/>
    </source>
</evidence>
<protein>
    <submittedName>
        <fullName evidence="1">Uncharacterized protein</fullName>
    </submittedName>
</protein>
<proteinExistence type="predicted"/>
<keyword evidence="2" id="KW-1185">Reference proteome</keyword>
<organism evidence="1 2">
    <name type="scientific">Pseudodesulfovibrio nedwellii</name>
    <dbReference type="NCBI Taxonomy" id="2973072"/>
    <lineage>
        <taxon>Bacteria</taxon>
        <taxon>Pseudomonadati</taxon>
        <taxon>Thermodesulfobacteriota</taxon>
        <taxon>Desulfovibrionia</taxon>
        <taxon>Desulfovibrionales</taxon>
        <taxon>Desulfovibrionaceae</taxon>
    </lineage>
</organism>
<dbReference type="Proteomes" id="UP001317742">
    <property type="component" value="Chromosome"/>
</dbReference>
<evidence type="ECO:0000313" key="2">
    <source>
        <dbReference type="Proteomes" id="UP001317742"/>
    </source>
</evidence>
<sequence length="47" mass="5378">MDIQVELYAISEALKELVELNEDHRPGLAMLLRMLADKVERVARKIG</sequence>